<dbReference type="PROSITE" id="PS50914">
    <property type="entry name" value="BON"/>
    <property type="match status" value="1"/>
</dbReference>
<dbReference type="InterPro" id="IPR007055">
    <property type="entry name" value="BON_dom"/>
</dbReference>
<dbReference type="RefSeq" id="WP_078256573.1">
    <property type="nucleotide sequence ID" value="NZ_MUXT01000009.1"/>
</dbReference>
<dbReference type="Pfam" id="PF01476">
    <property type="entry name" value="LysM"/>
    <property type="match status" value="1"/>
</dbReference>
<dbReference type="SMART" id="SM00257">
    <property type="entry name" value="LysM"/>
    <property type="match status" value="1"/>
</dbReference>
<evidence type="ECO:0000256" key="1">
    <source>
        <dbReference type="ARBA" id="ARBA00004496"/>
    </source>
</evidence>
<dbReference type="CDD" id="cd00118">
    <property type="entry name" value="LysM"/>
    <property type="match status" value="1"/>
</dbReference>
<dbReference type="Proteomes" id="UP000190322">
    <property type="component" value="Unassembled WGS sequence"/>
</dbReference>
<evidence type="ECO:0000313" key="6">
    <source>
        <dbReference type="EMBL" id="OOR82953.1"/>
    </source>
</evidence>
<keyword evidence="2" id="KW-0963">Cytoplasm</keyword>
<dbReference type="AlphaFoldDB" id="A0A1S9ZHW7"/>
<dbReference type="Gene3D" id="3.30.1340.30">
    <property type="match status" value="1"/>
</dbReference>
<name>A0A1S9ZHW7_9GAMM</name>
<dbReference type="PROSITE" id="PS51782">
    <property type="entry name" value="LYSM"/>
    <property type="match status" value="1"/>
</dbReference>
<dbReference type="InterPro" id="IPR052196">
    <property type="entry name" value="Bact_Kbp"/>
</dbReference>
<evidence type="ECO:0000256" key="2">
    <source>
        <dbReference type="ARBA" id="ARBA00022490"/>
    </source>
</evidence>
<feature type="domain" description="BON" evidence="4">
    <location>
        <begin position="34"/>
        <end position="107"/>
    </location>
</feature>
<proteinExistence type="predicted"/>
<dbReference type="Gene3D" id="3.10.350.10">
    <property type="entry name" value="LysM domain"/>
    <property type="match status" value="1"/>
</dbReference>
<protein>
    <recommendedName>
        <fullName evidence="3">Potassium binding protein Kbp</fullName>
    </recommendedName>
</protein>
<dbReference type="GO" id="GO:0005737">
    <property type="term" value="C:cytoplasm"/>
    <property type="evidence" value="ECO:0007669"/>
    <property type="project" value="UniProtKB-SubCell"/>
</dbReference>
<organism evidence="6 7">
    <name type="scientific">Moraxella canis</name>
    <dbReference type="NCBI Taxonomy" id="90239"/>
    <lineage>
        <taxon>Bacteria</taxon>
        <taxon>Pseudomonadati</taxon>
        <taxon>Pseudomonadota</taxon>
        <taxon>Gammaproteobacteria</taxon>
        <taxon>Moraxellales</taxon>
        <taxon>Moraxellaceae</taxon>
        <taxon>Moraxella</taxon>
    </lineage>
</organism>
<evidence type="ECO:0000313" key="7">
    <source>
        <dbReference type="Proteomes" id="UP000190322"/>
    </source>
</evidence>
<accession>A0A1S9ZHW7</accession>
<dbReference type="SUPFAM" id="SSF54106">
    <property type="entry name" value="LysM domain"/>
    <property type="match status" value="1"/>
</dbReference>
<evidence type="ECO:0000259" key="4">
    <source>
        <dbReference type="PROSITE" id="PS50914"/>
    </source>
</evidence>
<dbReference type="EMBL" id="MUXT01000009">
    <property type="protein sequence ID" value="OOR82953.1"/>
    <property type="molecule type" value="Genomic_DNA"/>
</dbReference>
<feature type="domain" description="LysM" evidence="5">
    <location>
        <begin position="113"/>
        <end position="162"/>
    </location>
</feature>
<dbReference type="NCBIfam" id="NF008399">
    <property type="entry name" value="PRK11198.1"/>
    <property type="match status" value="1"/>
</dbReference>
<dbReference type="InterPro" id="IPR036779">
    <property type="entry name" value="LysM_dom_sf"/>
</dbReference>
<comment type="subcellular location">
    <subcellularLocation>
        <location evidence="1">Cytoplasm</location>
    </subcellularLocation>
</comment>
<dbReference type="FunFam" id="3.10.350.10:FF:000001">
    <property type="entry name" value="Peptidoglycan-binding protein LysM"/>
    <property type="match status" value="1"/>
</dbReference>
<dbReference type="PANTHER" id="PTHR34700:SF8">
    <property type="entry name" value="POTASSIUM BINDING PROTEIN KBP"/>
    <property type="match status" value="1"/>
</dbReference>
<comment type="caution">
    <text evidence="6">The sequence shown here is derived from an EMBL/GenBank/DDBJ whole genome shotgun (WGS) entry which is preliminary data.</text>
</comment>
<dbReference type="Pfam" id="PF04972">
    <property type="entry name" value="BON"/>
    <property type="match status" value="1"/>
</dbReference>
<sequence length="164" mass="17966">MGVFSFAKDIGDKLFNRNKKQEVDQPNAAPAAALAEPTAQEIANLLLARIQAQNVNISGLKVNYNADTDTATLSGTAKTQADRERARLAVGNVQHVETVVDDIEVESAEPESRFYTVKSGDSLSKIAKEMYGNANDYMKIFDANKPMLSHPDKIYPGQVLRIPQ</sequence>
<gene>
    <name evidence="6" type="ORF">B0180_08745</name>
</gene>
<evidence type="ECO:0000259" key="5">
    <source>
        <dbReference type="PROSITE" id="PS51782"/>
    </source>
</evidence>
<dbReference type="InterPro" id="IPR018392">
    <property type="entry name" value="LysM"/>
</dbReference>
<reference evidence="6 7" key="1">
    <citation type="submission" date="2017-02" db="EMBL/GenBank/DDBJ databases">
        <title>Draft genome sequence of Moraxella canis CCUG 8415A type strain.</title>
        <authorList>
            <person name="Engstrom-Jakobsson H."/>
            <person name="Salva-Serra F."/>
            <person name="Thorell K."/>
            <person name="Gonzales-Siles L."/>
            <person name="Karlsson R."/>
            <person name="Boulund F."/>
            <person name="Engstrand L."/>
            <person name="Moore E."/>
        </authorList>
    </citation>
    <scope>NUCLEOTIDE SEQUENCE [LARGE SCALE GENOMIC DNA]</scope>
    <source>
        <strain evidence="6 7">CCUG 8415A</strain>
    </source>
</reference>
<dbReference type="PANTHER" id="PTHR34700">
    <property type="entry name" value="POTASSIUM BINDING PROTEIN KBP"/>
    <property type="match status" value="1"/>
</dbReference>
<evidence type="ECO:0000256" key="3">
    <source>
        <dbReference type="ARBA" id="ARBA00072219"/>
    </source>
</evidence>